<proteinExistence type="predicted"/>
<evidence type="ECO:0000313" key="1">
    <source>
        <dbReference type="EMBL" id="AKA61392.1"/>
    </source>
</evidence>
<organism evidence="1 2">
    <name type="scientific">Staphylococcus phage Stau2</name>
    <dbReference type="NCBI Taxonomy" id="1200862"/>
    <lineage>
        <taxon>Viruses</taxon>
        <taxon>Duplodnaviria</taxon>
        <taxon>Heunggongvirae</taxon>
        <taxon>Uroviricota</taxon>
        <taxon>Caudoviricetes</taxon>
        <taxon>Herelleviridae</taxon>
        <taxon>Twortvirinae</taxon>
        <taxon>Silviavirus</taxon>
        <taxon>Silviavirus stau2</taxon>
    </lineage>
</organism>
<reference evidence="1 2" key="1">
    <citation type="journal article" date="2016" name="Virus Genes">
        <title>Genomic analysis of Staphylococcus phage Stau2 isolated from medical specimen.</title>
        <authorList>
            <person name="Hsieh S.E."/>
            <person name="Tseng Y.H."/>
            <person name="Lo H.H."/>
            <person name="Chen S.T."/>
            <person name="Wu C.N."/>
        </authorList>
    </citation>
    <scope>NUCLEOTIDE SEQUENCE [LARGE SCALE GENOMIC DNA]</scope>
</reference>
<dbReference type="Proteomes" id="UP000207597">
    <property type="component" value="Segment"/>
</dbReference>
<dbReference type="RefSeq" id="YP_009275898.1">
    <property type="nucleotide sequence ID" value="NC_030933.1"/>
</dbReference>
<sequence>MQNKCYSKETLHMNLSEKELIDIIDNVNSFTGIDEAINEMENKQTTKGSDKDSGTIKQYNSLDELRQDYDITTLAPDVIKELLNNH</sequence>
<dbReference type="KEGG" id="vg:28802354"/>
<dbReference type="GeneID" id="28802354"/>
<accession>A0A0U1ZUH4</accession>
<name>A0A0U1ZUH4_9CAUD</name>
<gene>
    <name evidence="1" type="ORF">Stau2_141</name>
</gene>
<keyword evidence="2" id="KW-1185">Reference proteome</keyword>
<evidence type="ECO:0000313" key="2">
    <source>
        <dbReference type="Proteomes" id="UP000207597"/>
    </source>
</evidence>
<protein>
    <submittedName>
        <fullName evidence="1">Uncharacterized protein</fullName>
    </submittedName>
</protein>
<dbReference type="EMBL" id="KP881332">
    <property type="protein sequence ID" value="AKA61392.1"/>
    <property type="molecule type" value="Genomic_DNA"/>
</dbReference>